<dbReference type="InterPro" id="IPR052158">
    <property type="entry name" value="INH-QAR"/>
</dbReference>
<dbReference type="CDD" id="cd03136">
    <property type="entry name" value="GATase1_AraC_ArgR_like"/>
    <property type="match status" value="1"/>
</dbReference>
<comment type="caution">
    <text evidence="4">The sequence shown here is derived from an EMBL/GenBank/DDBJ whole genome shotgun (WGS) entry which is preliminary data.</text>
</comment>
<dbReference type="Gene3D" id="3.40.50.880">
    <property type="match status" value="1"/>
</dbReference>
<dbReference type="Proteomes" id="UP001595445">
    <property type="component" value="Unassembled WGS sequence"/>
</dbReference>
<dbReference type="PANTHER" id="PTHR43130:SF3">
    <property type="entry name" value="HTH-TYPE TRANSCRIPTIONAL REGULATOR RV1931C"/>
    <property type="match status" value="1"/>
</dbReference>
<dbReference type="RefSeq" id="WP_197647233.1">
    <property type="nucleotide sequence ID" value="NZ_JAEACP010000025.1"/>
</dbReference>
<gene>
    <name evidence="4" type="ORF">ACFOD6_03765</name>
</gene>
<reference evidence="5" key="1">
    <citation type="journal article" date="2019" name="Int. J. Syst. Evol. Microbiol.">
        <title>The Global Catalogue of Microorganisms (GCM) 10K type strain sequencing project: providing services to taxonomists for standard genome sequencing and annotation.</title>
        <authorList>
            <consortium name="The Broad Institute Genomics Platform"/>
            <consortium name="The Broad Institute Genome Sequencing Center for Infectious Disease"/>
            <person name="Wu L."/>
            <person name="Ma J."/>
        </authorList>
    </citation>
    <scope>NUCLEOTIDE SEQUENCE [LARGE SCALE GENOMIC DNA]</scope>
    <source>
        <strain evidence="5">KCTC 62102</strain>
    </source>
</reference>
<evidence type="ECO:0000256" key="2">
    <source>
        <dbReference type="ARBA" id="ARBA00023163"/>
    </source>
</evidence>
<dbReference type="PROSITE" id="PS01124">
    <property type="entry name" value="HTH_ARAC_FAMILY_2"/>
    <property type="match status" value="1"/>
</dbReference>
<sequence length="338" mass="37575">MTDRAPATPPLRLGFLLFPGFPMACLTSAIEPLRAANEIRGRKEFVWSLVAESPAPVRSSADIGFDPDATLLEAEGLDHLYLLSPPTAEYADPRRSPARLRWLDRTGATLGAFSGGIFPLARAGLMEGRPCSVHWCYEAAFKSDFPGIEAREAAILIEGRRITASGAGAVFDLMLRLIEDRLGRDCMTEVACWFQHPFVRDANASQKVPVARAGGTTDTLPAPIREAIRLFETHVEDPLRIPDVAAAVGLSGRHFERTFKRETGQSPLRYYHHLRLMKARQRVLYSNDSLREIAASVGYMTSSPMIRHYTELFGVSPRDERRLTQSMRRAPVRVEAAE</sequence>
<protein>
    <submittedName>
        <fullName evidence="4">GlxA family transcriptional regulator</fullName>
    </submittedName>
</protein>
<evidence type="ECO:0000256" key="1">
    <source>
        <dbReference type="ARBA" id="ARBA00023015"/>
    </source>
</evidence>
<name>A0ABV7DQT6_9RHOB</name>
<keyword evidence="5" id="KW-1185">Reference proteome</keyword>
<evidence type="ECO:0000259" key="3">
    <source>
        <dbReference type="PROSITE" id="PS01124"/>
    </source>
</evidence>
<dbReference type="Pfam" id="PF12833">
    <property type="entry name" value="HTH_18"/>
    <property type="match status" value="1"/>
</dbReference>
<dbReference type="Gene3D" id="1.10.10.60">
    <property type="entry name" value="Homeodomain-like"/>
    <property type="match status" value="1"/>
</dbReference>
<organism evidence="4 5">
    <name type="scientific">Tabrizicola soli</name>
    <dbReference type="NCBI Taxonomy" id="2185115"/>
    <lineage>
        <taxon>Bacteria</taxon>
        <taxon>Pseudomonadati</taxon>
        <taxon>Pseudomonadota</taxon>
        <taxon>Alphaproteobacteria</taxon>
        <taxon>Rhodobacterales</taxon>
        <taxon>Paracoccaceae</taxon>
        <taxon>Tabrizicola</taxon>
    </lineage>
</organism>
<dbReference type="SMART" id="SM00342">
    <property type="entry name" value="HTH_ARAC"/>
    <property type="match status" value="1"/>
</dbReference>
<dbReference type="PANTHER" id="PTHR43130">
    <property type="entry name" value="ARAC-FAMILY TRANSCRIPTIONAL REGULATOR"/>
    <property type="match status" value="1"/>
</dbReference>
<dbReference type="EMBL" id="JBHRSM010000007">
    <property type="protein sequence ID" value="MFC3085160.1"/>
    <property type="molecule type" value="Genomic_DNA"/>
</dbReference>
<proteinExistence type="predicted"/>
<dbReference type="InterPro" id="IPR018060">
    <property type="entry name" value="HTH_AraC"/>
</dbReference>
<dbReference type="SUPFAM" id="SSF52317">
    <property type="entry name" value="Class I glutamine amidotransferase-like"/>
    <property type="match status" value="1"/>
</dbReference>
<keyword evidence="1" id="KW-0805">Transcription regulation</keyword>
<dbReference type="SUPFAM" id="SSF46689">
    <property type="entry name" value="Homeodomain-like"/>
    <property type="match status" value="2"/>
</dbReference>
<evidence type="ECO:0000313" key="4">
    <source>
        <dbReference type="EMBL" id="MFC3085160.1"/>
    </source>
</evidence>
<dbReference type="InterPro" id="IPR009057">
    <property type="entry name" value="Homeodomain-like_sf"/>
</dbReference>
<dbReference type="InterPro" id="IPR029062">
    <property type="entry name" value="Class_I_gatase-like"/>
</dbReference>
<accession>A0ABV7DQT6</accession>
<evidence type="ECO:0000313" key="5">
    <source>
        <dbReference type="Proteomes" id="UP001595445"/>
    </source>
</evidence>
<feature type="domain" description="HTH araC/xylS-type" evidence="3">
    <location>
        <begin position="225"/>
        <end position="323"/>
    </location>
</feature>
<keyword evidence="2" id="KW-0804">Transcription</keyword>